<dbReference type="Proteomes" id="UP000050741">
    <property type="component" value="Unassembled WGS sequence"/>
</dbReference>
<reference evidence="2" key="3">
    <citation type="submission" date="2016-06" db="UniProtKB">
        <authorList>
            <consortium name="WormBaseParasite"/>
        </authorList>
    </citation>
    <scope>IDENTIFICATION</scope>
</reference>
<proteinExistence type="predicted"/>
<reference evidence="1" key="2">
    <citation type="submission" date="2014-05" db="EMBL/GenBank/DDBJ databases">
        <title>The genome and life-stage specific transcriptomes of Globodera pallida elucidate key aspects of plant parasitism by a cyst nematode.</title>
        <authorList>
            <person name="Cotton J.A."/>
            <person name="Lilley C.J."/>
            <person name="Jones L.M."/>
            <person name="Kikuchi T."/>
            <person name="Reid A.J."/>
            <person name="Thorpe P."/>
            <person name="Tsai I.J."/>
            <person name="Beasley H."/>
            <person name="Blok V."/>
            <person name="Cock P.J.A."/>
            <person name="Van den Akker S.E."/>
            <person name="Holroyd N."/>
            <person name="Hunt M."/>
            <person name="Mantelin S."/>
            <person name="Naghra H."/>
            <person name="Pain A."/>
            <person name="Palomares-Rius J.E."/>
            <person name="Zarowiecki M."/>
            <person name="Berriman M."/>
            <person name="Jones J.T."/>
            <person name="Urwin P.E."/>
        </authorList>
    </citation>
    <scope>NUCLEOTIDE SEQUENCE [LARGE SCALE GENOMIC DNA]</scope>
    <source>
        <strain evidence="1">Lindley</strain>
    </source>
</reference>
<reference evidence="1" key="1">
    <citation type="submission" date="2013-12" db="EMBL/GenBank/DDBJ databases">
        <authorList>
            <person name="Aslett M."/>
        </authorList>
    </citation>
    <scope>NUCLEOTIDE SEQUENCE [LARGE SCALE GENOMIC DNA]</scope>
    <source>
        <strain evidence="1">Lindley</strain>
    </source>
</reference>
<protein>
    <submittedName>
        <fullName evidence="2">Secreted protein</fullName>
    </submittedName>
</protein>
<organism evidence="1 2">
    <name type="scientific">Globodera pallida</name>
    <name type="common">Potato cyst nematode worm</name>
    <name type="synonym">Heterodera pallida</name>
    <dbReference type="NCBI Taxonomy" id="36090"/>
    <lineage>
        <taxon>Eukaryota</taxon>
        <taxon>Metazoa</taxon>
        <taxon>Ecdysozoa</taxon>
        <taxon>Nematoda</taxon>
        <taxon>Chromadorea</taxon>
        <taxon>Rhabditida</taxon>
        <taxon>Tylenchina</taxon>
        <taxon>Tylenchomorpha</taxon>
        <taxon>Tylenchoidea</taxon>
        <taxon>Heteroderidae</taxon>
        <taxon>Heteroderinae</taxon>
        <taxon>Globodera</taxon>
    </lineage>
</organism>
<dbReference type="AlphaFoldDB" id="A0A183C6K2"/>
<evidence type="ECO:0000313" key="1">
    <source>
        <dbReference type="Proteomes" id="UP000050741"/>
    </source>
</evidence>
<sequence length="75" mass="8047">MAFLLSTTAARLFTTFSPATQLLDQKKEQQSTDHPKPTSVACSECTFQPSSTSLASPCSSVWPGVLELPVSGRPF</sequence>
<dbReference type="WBParaSite" id="GPLIN_000849800">
    <property type="protein sequence ID" value="GPLIN_000849800"/>
    <property type="gene ID" value="GPLIN_000849800"/>
</dbReference>
<evidence type="ECO:0000313" key="2">
    <source>
        <dbReference type="WBParaSite" id="GPLIN_000849800"/>
    </source>
</evidence>
<keyword evidence="1" id="KW-1185">Reference proteome</keyword>
<name>A0A183C6K2_GLOPA</name>
<accession>A0A183C6K2</accession>